<organism evidence="1 2">
    <name type="scientific">Juglans regia</name>
    <name type="common">English walnut</name>
    <dbReference type="NCBI Taxonomy" id="51240"/>
    <lineage>
        <taxon>Eukaryota</taxon>
        <taxon>Viridiplantae</taxon>
        <taxon>Streptophyta</taxon>
        <taxon>Embryophyta</taxon>
        <taxon>Tracheophyta</taxon>
        <taxon>Spermatophyta</taxon>
        <taxon>Magnoliopsida</taxon>
        <taxon>eudicotyledons</taxon>
        <taxon>Gunneridae</taxon>
        <taxon>Pentapetalae</taxon>
        <taxon>rosids</taxon>
        <taxon>fabids</taxon>
        <taxon>Fagales</taxon>
        <taxon>Juglandaceae</taxon>
        <taxon>Juglans</taxon>
    </lineage>
</organism>
<accession>A0A2I4FD35</accession>
<dbReference type="OrthoDB" id="1938551at2759"/>
<dbReference type="GeneID" id="108997658"/>
<proteinExistence type="predicted"/>
<sequence length="333" mass="38500">MWLKSEGFVDRVKQWWSSYHLEGTPSYIFASKLKELKRDLKVWNQHTFGNVEDNKNTKWEEIQELERLQEGRPLTEEEQVHKTMLVADLERIILQEEMSWRQKSRALWLKEGDRSTKFFHKIANSHRRNNGIEMLKIERVECREEEAIKDHVVNFFGELLTEQVGWRPTLNGLVFGTIELEEVERMERAFEEEEVYDVIKKMAKDKAPGPDGFSMGFYQECWEVGASEISDFWPITLVHGTYKIIAKVLANRLSGVLGQIVTKPQNAFVKGRQILDAALIANECLDSRVKTGSPGLMCKLDMEKIGSPSRGTTTISHLLFADDMLIMCDAELD</sequence>
<gene>
    <name evidence="2" type="primary">LOC108997658</name>
</gene>
<protein>
    <submittedName>
        <fullName evidence="2">Uncharacterized protein LOC108997658</fullName>
    </submittedName>
</protein>
<dbReference type="InterPro" id="IPR052343">
    <property type="entry name" value="Retrotransposon-Effector_Assoc"/>
</dbReference>
<evidence type="ECO:0000313" key="2">
    <source>
        <dbReference type="RefSeq" id="XP_018829562.1"/>
    </source>
</evidence>
<dbReference type="PANTHER" id="PTHR46890:SF50">
    <property type="entry name" value="RNA-DIRECTED DNA POLYMERASE, EUKARYOTA, REVERSE TRANSCRIPTASE ZINC-BINDING DOMAIN PROTEIN-RELATED"/>
    <property type="match status" value="1"/>
</dbReference>
<dbReference type="KEGG" id="jre:108997658"/>
<dbReference type="STRING" id="51240.A0A2I4FD35"/>
<dbReference type="RefSeq" id="XP_018829562.1">
    <property type="nucleotide sequence ID" value="XM_018974017.1"/>
</dbReference>
<dbReference type="PANTHER" id="PTHR46890">
    <property type="entry name" value="NON-LTR RETROLELEMENT REVERSE TRANSCRIPTASE-LIKE PROTEIN-RELATED"/>
    <property type="match status" value="1"/>
</dbReference>
<evidence type="ECO:0000313" key="1">
    <source>
        <dbReference type="Proteomes" id="UP000235220"/>
    </source>
</evidence>
<dbReference type="AlphaFoldDB" id="A0A2I4FD35"/>
<dbReference type="Gramene" id="Jr04_05360_p1">
    <property type="protein sequence ID" value="cds.Jr04_05360_p1"/>
    <property type="gene ID" value="Jr04_05360"/>
</dbReference>
<dbReference type="Proteomes" id="UP000235220">
    <property type="component" value="Chromosome 4"/>
</dbReference>
<name>A0A2I4FD35_JUGRE</name>
<reference evidence="2" key="1">
    <citation type="submission" date="2025-08" db="UniProtKB">
        <authorList>
            <consortium name="RefSeq"/>
        </authorList>
    </citation>
    <scope>IDENTIFICATION</scope>
    <source>
        <tissue evidence="2">Leaves</tissue>
    </source>
</reference>
<keyword evidence="1" id="KW-1185">Reference proteome</keyword>